<dbReference type="SUPFAM" id="SSF46785">
    <property type="entry name" value="Winged helix' DNA-binding domain"/>
    <property type="match status" value="1"/>
</dbReference>
<name>A0ABS5EYP7_9PROT</name>
<feature type="domain" description="GntR C-terminal" evidence="5">
    <location>
        <begin position="88"/>
        <end position="212"/>
    </location>
</feature>
<keyword evidence="3" id="KW-0804">Transcription</keyword>
<dbReference type="Gene3D" id="1.10.10.10">
    <property type="entry name" value="Winged helix-like DNA-binding domain superfamily/Winged helix DNA-binding domain"/>
    <property type="match status" value="1"/>
</dbReference>
<dbReference type="InterPro" id="IPR036388">
    <property type="entry name" value="WH-like_DNA-bd_sf"/>
</dbReference>
<dbReference type="RefSeq" id="WP_211853075.1">
    <property type="nucleotide sequence ID" value="NZ_JAAGBB010000014.1"/>
</dbReference>
<evidence type="ECO:0000259" key="5">
    <source>
        <dbReference type="SMART" id="SM00895"/>
    </source>
</evidence>
<evidence type="ECO:0000259" key="4">
    <source>
        <dbReference type="SMART" id="SM00345"/>
    </source>
</evidence>
<dbReference type="Gene3D" id="1.20.120.530">
    <property type="entry name" value="GntR ligand-binding domain-like"/>
    <property type="match status" value="1"/>
</dbReference>
<dbReference type="InterPro" id="IPR000524">
    <property type="entry name" value="Tscrpt_reg_HTH_GntR"/>
</dbReference>
<dbReference type="InterPro" id="IPR011711">
    <property type="entry name" value="GntR_C"/>
</dbReference>
<reference evidence="7" key="1">
    <citation type="journal article" date="2021" name="Syst. Appl. Microbiol.">
        <title>Roseomonas hellenica sp. nov., isolated from roots of wild-growing Alkanna tinctoria.</title>
        <authorList>
            <person name="Rat A."/>
            <person name="Naranjo H.D."/>
            <person name="Lebbe L."/>
            <person name="Cnockaert M."/>
            <person name="Krigas N."/>
            <person name="Grigoriadou K."/>
            <person name="Maloupa E."/>
            <person name="Willems A."/>
        </authorList>
    </citation>
    <scope>NUCLEOTIDE SEQUENCE [LARGE SCALE GENOMIC DNA]</scope>
    <source>
        <strain evidence="7">LMG 31523</strain>
    </source>
</reference>
<dbReference type="InterPro" id="IPR036390">
    <property type="entry name" value="WH_DNA-bd_sf"/>
</dbReference>
<dbReference type="PANTHER" id="PTHR43537:SF39">
    <property type="entry name" value="HTH-TYPE TRANSCRIPTIONAL REGULATOR MCBR"/>
    <property type="match status" value="1"/>
</dbReference>
<evidence type="ECO:0000256" key="3">
    <source>
        <dbReference type="ARBA" id="ARBA00023163"/>
    </source>
</evidence>
<sequence>MPLTVQPKNAEEGLALEELAYRRLREALGGGAFLPGDRLSIRRVADALGMSSMPARTALRRLAAEQALDLLPTGTAVVPRLTRPAFIELSAIRAELEPLALRLAAPHLDGAALHGLAAIVAGHDEARARGDSDAVRRLDRDFLFTIYRAAQAPLLLNLIETLWLRRGPIFWELRWAALAAGGMRHAHGEILLALRGGQIAAASAALRQEITDASLFIQGAMRFADDDAPKDRLAALKRPQARALGG</sequence>
<dbReference type="Pfam" id="PF00392">
    <property type="entry name" value="GntR"/>
    <property type="match status" value="1"/>
</dbReference>
<organism evidence="6 7">
    <name type="scientific">Plastoroseomonas hellenica</name>
    <dbReference type="NCBI Taxonomy" id="2687306"/>
    <lineage>
        <taxon>Bacteria</taxon>
        <taxon>Pseudomonadati</taxon>
        <taxon>Pseudomonadota</taxon>
        <taxon>Alphaproteobacteria</taxon>
        <taxon>Acetobacterales</taxon>
        <taxon>Acetobacteraceae</taxon>
        <taxon>Plastoroseomonas</taxon>
    </lineage>
</organism>
<dbReference type="SMART" id="SM00345">
    <property type="entry name" value="HTH_GNTR"/>
    <property type="match status" value="1"/>
</dbReference>
<evidence type="ECO:0000256" key="2">
    <source>
        <dbReference type="ARBA" id="ARBA00023125"/>
    </source>
</evidence>
<evidence type="ECO:0000256" key="1">
    <source>
        <dbReference type="ARBA" id="ARBA00023015"/>
    </source>
</evidence>
<evidence type="ECO:0000313" key="7">
    <source>
        <dbReference type="Proteomes" id="UP001196870"/>
    </source>
</evidence>
<feature type="domain" description="HTH gntR-type" evidence="4">
    <location>
        <begin position="20"/>
        <end position="78"/>
    </location>
</feature>
<dbReference type="SUPFAM" id="SSF48008">
    <property type="entry name" value="GntR ligand-binding domain-like"/>
    <property type="match status" value="1"/>
</dbReference>
<gene>
    <name evidence="6" type="ORF">GXW71_13675</name>
</gene>
<dbReference type="PANTHER" id="PTHR43537">
    <property type="entry name" value="TRANSCRIPTIONAL REGULATOR, GNTR FAMILY"/>
    <property type="match status" value="1"/>
</dbReference>
<keyword evidence="1" id="KW-0805">Transcription regulation</keyword>
<keyword evidence="2" id="KW-0238">DNA-binding</keyword>
<dbReference type="SMART" id="SM00895">
    <property type="entry name" value="FCD"/>
    <property type="match status" value="1"/>
</dbReference>
<protein>
    <submittedName>
        <fullName evidence="6">GntR family transcriptional regulator</fullName>
    </submittedName>
</protein>
<dbReference type="Pfam" id="PF07729">
    <property type="entry name" value="FCD"/>
    <property type="match status" value="1"/>
</dbReference>
<evidence type="ECO:0000313" key="6">
    <source>
        <dbReference type="EMBL" id="MBR0665409.1"/>
    </source>
</evidence>
<proteinExistence type="predicted"/>
<dbReference type="EMBL" id="JAAGBB010000014">
    <property type="protein sequence ID" value="MBR0665409.1"/>
    <property type="molecule type" value="Genomic_DNA"/>
</dbReference>
<comment type="caution">
    <text evidence="6">The sequence shown here is derived from an EMBL/GenBank/DDBJ whole genome shotgun (WGS) entry which is preliminary data.</text>
</comment>
<dbReference type="Proteomes" id="UP001196870">
    <property type="component" value="Unassembled WGS sequence"/>
</dbReference>
<dbReference type="InterPro" id="IPR008920">
    <property type="entry name" value="TF_FadR/GntR_C"/>
</dbReference>
<keyword evidence="7" id="KW-1185">Reference proteome</keyword>
<accession>A0ABS5EYP7</accession>